<dbReference type="EC" id="2.1.1.37" evidence="1"/>
<keyword evidence="4" id="KW-0949">S-adenosyl-L-methionine</keyword>
<dbReference type="GO" id="GO:0044027">
    <property type="term" value="P:negative regulation of gene expression via chromosomal CpG island methylation"/>
    <property type="evidence" value="ECO:0007669"/>
    <property type="project" value="TreeGrafter"/>
</dbReference>
<gene>
    <name evidence="6" type="ORF">ENU08_08030</name>
    <name evidence="5" type="ORF">ENU41_01945</name>
</gene>
<sequence length="316" mass="35819">MPPIVVDLFCGGGGFSQGFKIAGFRIAFGLDIDPTCGKTYKANFPEAITLVEDIRNINGSDILYLVGNNPDIVIGSPPCEPFTGANPNREKDPLDRLYRDPMGTLTLEYIRLVGELRPKIFVMENVPALNVQVIREVLVDEFRYYGYSNVYFNILRAENYRTPSYRTRLFLSNVPIKPKPINGRVMVKEAIDGISCESDLPNNECSPISEKKLKKISRVLWGKALYYYQGATKRLPNYIRLNPDDVAPTVLGCSRFIHPFENRLLTVREQARLMGFPDYHIFFGDRDQQYNQVGEAVPPPLAHAIALYLLNKYLIS</sequence>
<proteinExistence type="predicted"/>
<dbReference type="InterPro" id="IPR050390">
    <property type="entry name" value="C5-Methyltransferase"/>
</dbReference>
<keyword evidence="2 6" id="KW-0489">Methyltransferase</keyword>
<dbReference type="EMBL" id="DTBD01000072">
    <property type="protein sequence ID" value="HGQ65176.1"/>
    <property type="molecule type" value="Genomic_DNA"/>
</dbReference>
<dbReference type="GO" id="GO:0003886">
    <property type="term" value="F:DNA (cytosine-5-)-methyltransferase activity"/>
    <property type="evidence" value="ECO:0007669"/>
    <property type="project" value="UniProtKB-EC"/>
</dbReference>
<dbReference type="InterPro" id="IPR001525">
    <property type="entry name" value="C5_MeTfrase"/>
</dbReference>
<evidence type="ECO:0000256" key="2">
    <source>
        <dbReference type="ARBA" id="ARBA00022603"/>
    </source>
</evidence>
<reference evidence="6" key="1">
    <citation type="journal article" date="2020" name="mSystems">
        <title>Genome- and Community-Level Interaction Insights into Carbon Utilization and Element Cycling Functions of Hydrothermarchaeota in Hydrothermal Sediment.</title>
        <authorList>
            <person name="Zhou Z."/>
            <person name="Liu Y."/>
            <person name="Xu W."/>
            <person name="Pan J."/>
            <person name="Luo Z.H."/>
            <person name="Li M."/>
        </authorList>
    </citation>
    <scope>NUCLEOTIDE SEQUENCE [LARGE SCALE GENOMIC DNA]</scope>
    <source>
        <strain evidence="6">SpSt-637</strain>
        <strain evidence="5">SpSt-667</strain>
    </source>
</reference>
<keyword evidence="3 6" id="KW-0808">Transferase</keyword>
<dbReference type="Pfam" id="PF00145">
    <property type="entry name" value="DNA_methylase"/>
    <property type="match status" value="2"/>
</dbReference>
<dbReference type="PROSITE" id="PS51679">
    <property type="entry name" value="SAM_MT_C5"/>
    <property type="match status" value="1"/>
</dbReference>
<dbReference type="GO" id="GO:0032259">
    <property type="term" value="P:methylation"/>
    <property type="evidence" value="ECO:0007669"/>
    <property type="project" value="UniProtKB-KW"/>
</dbReference>
<evidence type="ECO:0000256" key="4">
    <source>
        <dbReference type="ARBA" id="ARBA00022691"/>
    </source>
</evidence>
<organism evidence="6">
    <name type="scientific">Ignisphaera aggregans</name>
    <dbReference type="NCBI Taxonomy" id="334771"/>
    <lineage>
        <taxon>Archaea</taxon>
        <taxon>Thermoproteota</taxon>
        <taxon>Thermoprotei</taxon>
        <taxon>Desulfurococcales</taxon>
        <taxon>Desulfurococcaceae</taxon>
        <taxon>Ignisphaera</taxon>
    </lineage>
</organism>
<dbReference type="SUPFAM" id="SSF53335">
    <property type="entry name" value="S-adenosyl-L-methionine-dependent methyltransferases"/>
    <property type="match status" value="1"/>
</dbReference>
<protein>
    <recommendedName>
        <fullName evidence="1">DNA (cytosine-5-)-methyltransferase</fullName>
        <ecNumber evidence="1">2.1.1.37</ecNumber>
    </recommendedName>
</protein>
<dbReference type="PRINTS" id="PR00105">
    <property type="entry name" value="C5METTRFRASE"/>
</dbReference>
<evidence type="ECO:0000256" key="1">
    <source>
        <dbReference type="ARBA" id="ARBA00011975"/>
    </source>
</evidence>
<dbReference type="PANTHER" id="PTHR10629">
    <property type="entry name" value="CYTOSINE-SPECIFIC METHYLTRANSFERASE"/>
    <property type="match status" value="1"/>
</dbReference>
<dbReference type="PANTHER" id="PTHR10629:SF52">
    <property type="entry name" value="DNA (CYTOSINE-5)-METHYLTRANSFERASE 1"/>
    <property type="match status" value="1"/>
</dbReference>
<dbReference type="Gene3D" id="3.40.50.150">
    <property type="entry name" value="Vaccinia Virus protein VP39"/>
    <property type="match status" value="1"/>
</dbReference>
<dbReference type="EMBL" id="DTCK01000010">
    <property type="protein sequence ID" value="HGQ35426.1"/>
    <property type="molecule type" value="Genomic_DNA"/>
</dbReference>
<evidence type="ECO:0000313" key="6">
    <source>
        <dbReference type="EMBL" id="HGQ65176.1"/>
    </source>
</evidence>
<comment type="caution">
    <text evidence="6">The sequence shown here is derived from an EMBL/GenBank/DDBJ whole genome shotgun (WGS) entry which is preliminary data.</text>
</comment>
<accession>A0A7C4JKH8</accession>
<dbReference type="AlphaFoldDB" id="A0A7C4JKH8"/>
<dbReference type="Gene3D" id="3.90.120.10">
    <property type="entry name" value="DNA Methylase, subunit A, domain 2"/>
    <property type="match status" value="1"/>
</dbReference>
<name>A0A7C4JKH8_9CREN</name>
<evidence type="ECO:0000256" key="3">
    <source>
        <dbReference type="ARBA" id="ARBA00022679"/>
    </source>
</evidence>
<dbReference type="GO" id="GO:0003677">
    <property type="term" value="F:DNA binding"/>
    <property type="evidence" value="ECO:0007669"/>
    <property type="project" value="TreeGrafter"/>
</dbReference>
<evidence type="ECO:0000313" key="5">
    <source>
        <dbReference type="EMBL" id="HGQ35426.1"/>
    </source>
</evidence>
<dbReference type="InterPro" id="IPR029063">
    <property type="entry name" value="SAM-dependent_MTases_sf"/>
</dbReference>